<keyword evidence="1" id="KW-0677">Repeat</keyword>
<dbReference type="SUPFAM" id="SSF48403">
    <property type="entry name" value="Ankyrin repeat"/>
    <property type="match status" value="1"/>
</dbReference>
<evidence type="ECO:0000256" key="3">
    <source>
        <dbReference type="ARBA" id="ARBA00038439"/>
    </source>
</evidence>
<protein>
    <recommendedName>
        <fullName evidence="4">NF-kappa-B inhibitor alpha</fullName>
    </recommendedName>
    <alternativeName>
        <fullName evidence="5">I-kappa-B-alpha</fullName>
    </alternativeName>
</protein>
<sequence>TEEWCDSGLGFFSGTELSIADEIEADSTCCYFTAAPALIYTAATEHAIWGPHDFGAPGAGESCPLWGSGERLDSAVGDSVTEETAAEMGRITDGIVAIDLRDTADNANRMHIASNNPDSDNRAEQRWGNLQQVREEMIKTLAFISEDGDTALHLALIHEHTVFLDYVLGFLSWSECGSQYLDIQNDLRQTALHIAVIVNQPDSVRKLLLAGASPDIQEREGNTALHIACRESRLACVMELTSHPLGRAQLNIYSYTGFSALHVAVQKKDVEIVKLLLDAGADITGRDLSCGRSALHLAVEGQSAEVTELLLRRGAPSNPVTYAGHTPLYSALYRPSEEVRRLLREHGAQEPGPELDWEEEEEEEDEGGEGGEGEEEFDDLIINGHRVL</sequence>
<dbReference type="PRINTS" id="PR01415">
    <property type="entry name" value="ANKYRIN"/>
</dbReference>
<feature type="non-terminal residue" evidence="9">
    <location>
        <position position="388"/>
    </location>
</feature>
<reference evidence="9" key="1">
    <citation type="journal article" date="2021" name="Cell">
        <title>Tracing the genetic footprints of vertebrate landing in non-teleost ray-finned fishes.</title>
        <authorList>
            <person name="Bi X."/>
            <person name="Wang K."/>
            <person name="Yang L."/>
            <person name="Pan H."/>
            <person name="Jiang H."/>
            <person name="Wei Q."/>
            <person name="Fang M."/>
            <person name="Yu H."/>
            <person name="Zhu C."/>
            <person name="Cai Y."/>
            <person name="He Y."/>
            <person name="Gan X."/>
            <person name="Zeng H."/>
            <person name="Yu D."/>
            <person name="Zhu Y."/>
            <person name="Jiang H."/>
            <person name="Qiu Q."/>
            <person name="Yang H."/>
            <person name="Zhang Y.E."/>
            <person name="Wang W."/>
            <person name="Zhu M."/>
            <person name="He S."/>
            <person name="Zhang G."/>
        </authorList>
    </citation>
    <scope>NUCLEOTIDE SEQUENCE</scope>
    <source>
        <strain evidence="9">Pddl_001</strain>
    </source>
</reference>
<gene>
    <name evidence="9" type="primary">Nfkbib</name>
    <name evidence="9" type="ORF">GTO93_0020296</name>
</gene>
<evidence type="ECO:0000256" key="5">
    <source>
        <dbReference type="ARBA" id="ARBA00041987"/>
    </source>
</evidence>
<evidence type="ECO:0000256" key="7">
    <source>
        <dbReference type="PROSITE-ProRule" id="PRU00023"/>
    </source>
</evidence>
<feature type="non-terminal residue" evidence="9">
    <location>
        <position position="1"/>
    </location>
</feature>
<dbReference type="Gene3D" id="1.25.40.20">
    <property type="entry name" value="Ankyrin repeat-containing domain"/>
    <property type="match status" value="1"/>
</dbReference>
<evidence type="ECO:0000256" key="1">
    <source>
        <dbReference type="ARBA" id="ARBA00022737"/>
    </source>
</evidence>
<feature type="repeat" description="ANK" evidence="7">
    <location>
        <begin position="256"/>
        <end position="288"/>
    </location>
</feature>
<dbReference type="PANTHER" id="PTHR46680">
    <property type="entry name" value="NF-KAPPA-B INHIBITOR ALPHA"/>
    <property type="match status" value="1"/>
</dbReference>
<evidence type="ECO:0000256" key="8">
    <source>
        <dbReference type="SAM" id="MobiDB-lite"/>
    </source>
</evidence>
<comment type="caution">
    <text evidence="9">The sequence shown here is derived from an EMBL/GenBank/DDBJ whole genome shotgun (WGS) entry which is preliminary data.</text>
</comment>
<feature type="repeat" description="ANK" evidence="7">
    <location>
        <begin position="187"/>
        <end position="219"/>
    </location>
</feature>
<accession>A0ABS2XBR8</accession>
<evidence type="ECO:0000256" key="2">
    <source>
        <dbReference type="ARBA" id="ARBA00023043"/>
    </source>
</evidence>
<dbReference type="PANTHER" id="PTHR46680:SF1">
    <property type="entry name" value="NF-KAPPA-B INHIBITOR ALPHA"/>
    <property type="match status" value="1"/>
</dbReference>
<evidence type="ECO:0000313" key="10">
    <source>
        <dbReference type="Proteomes" id="UP001166093"/>
    </source>
</evidence>
<dbReference type="Pfam" id="PF12796">
    <property type="entry name" value="Ank_2"/>
    <property type="match status" value="2"/>
</dbReference>
<dbReference type="Proteomes" id="UP001166093">
    <property type="component" value="Unassembled WGS sequence"/>
</dbReference>
<name>A0ABS2XBR8_POLSP</name>
<dbReference type="PROSITE" id="PS50088">
    <property type="entry name" value="ANK_REPEAT"/>
    <property type="match status" value="3"/>
</dbReference>
<feature type="repeat" description="ANK" evidence="7">
    <location>
        <begin position="290"/>
        <end position="322"/>
    </location>
</feature>
<dbReference type="InterPro" id="IPR051070">
    <property type="entry name" value="NF-kappa-B_inhibitor"/>
</dbReference>
<evidence type="ECO:0000313" key="9">
    <source>
        <dbReference type="EMBL" id="MBN3271638.1"/>
    </source>
</evidence>
<comment type="similarity">
    <text evidence="3">Belongs to the NF-kappa-B inhibitor family.</text>
</comment>
<evidence type="ECO:0000256" key="6">
    <source>
        <dbReference type="ARBA" id="ARBA00045368"/>
    </source>
</evidence>
<comment type="function">
    <text evidence="6">Inhibits the activity of dimeric NF-kappa-B/REL complexes by trapping REL (RELA/p65 and NFKB1/p50) dimers in the cytoplasm by masking their nuclear localization signals. On cellular stimulation by immune and pro-inflammatory responses, becomes phosphorylated promoting ubiquitination and degradation, enabling the dimeric RELA to translocate to the nucleus and activate transcription.</text>
</comment>
<dbReference type="SMART" id="SM00248">
    <property type="entry name" value="ANK"/>
    <property type="match status" value="6"/>
</dbReference>
<organism evidence="9 10">
    <name type="scientific">Polyodon spathula</name>
    <name type="common">North American paddlefish</name>
    <name type="synonym">Squalus spathula</name>
    <dbReference type="NCBI Taxonomy" id="7913"/>
    <lineage>
        <taxon>Eukaryota</taxon>
        <taxon>Metazoa</taxon>
        <taxon>Chordata</taxon>
        <taxon>Craniata</taxon>
        <taxon>Vertebrata</taxon>
        <taxon>Euteleostomi</taxon>
        <taxon>Actinopterygii</taxon>
        <taxon>Chondrostei</taxon>
        <taxon>Acipenseriformes</taxon>
        <taxon>Polyodontidae</taxon>
        <taxon>Polyodon</taxon>
    </lineage>
</organism>
<feature type="compositionally biased region" description="Acidic residues" evidence="8">
    <location>
        <begin position="353"/>
        <end position="379"/>
    </location>
</feature>
<feature type="region of interest" description="Disordered" evidence="8">
    <location>
        <begin position="346"/>
        <end position="388"/>
    </location>
</feature>
<evidence type="ECO:0000256" key="4">
    <source>
        <dbReference type="ARBA" id="ARBA00041123"/>
    </source>
</evidence>
<dbReference type="EMBL" id="JAAWVQ010012559">
    <property type="protein sequence ID" value="MBN3271638.1"/>
    <property type="molecule type" value="Genomic_DNA"/>
</dbReference>
<dbReference type="InterPro" id="IPR002110">
    <property type="entry name" value="Ankyrin_rpt"/>
</dbReference>
<dbReference type="InterPro" id="IPR036770">
    <property type="entry name" value="Ankyrin_rpt-contain_sf"/>
</dbReference>
<dbReference type="PROSITE" id="PS50297">
    <property type="entry name" value="ANK_REP_REGION"/>
    <property type="match status" value="2"/>
</dbReference>
<keyword evidence="2 7" id="KW-0040">ANK repeat</keyword>
<proteinExistence type="inferred from homology"/>
<keyword evidence="10" id="KW-1185">Reference proteome</keyword>